<evidence type="ECO:0000313" key="1">
    <source>
        <dbReference type="EMBL" id="KAB7505153.1"/>
    </source>
</evidence>
<proteinExistence type="predicted"/>
<dbReference type="EMBL" id="SEYY01001705">
    <property type="protein sequence ID" value="KAB7505153.1"/>
    <property type="molecule type" value="Genomic_DNA"/>
</dbReference>
<sequence length="55" mass="6088">MMSSLQEMVIEEVQEVDFSLLTLCDHHIRGLGTFGFTSAFLGTGSAVNLVRTELR</sequence>
<evidence type="ECO:0000313" key="2">
    <source>
        <dbReference type="Proteomes" id="UP000326759"/>
    </source>
</evidence>
<dbReference type="AlphaFoldDB" id="A0A5N5TEU2"/>
<dbReference type="Proteomes" id="UP000326759">
    <property type="component" value="Unassembled WGS sequence"/>
</dbReference>
<accession>A0A5N5TEU2</accession>
<reference evidence="1 2" key="1">
    <citation type="journal article" date="2019" name="PLoS Biol.">
        <title>Sex chromosomes control vertical transmission of feminizing Wolbachia symbionts in an isopod.</title>
        <authorList>
            <person name="Becking T."/>
            <person name="Chebbi M.A."/>
            <person name="Giraud I."/>
            <person name="Moumen B."/>
            <person name="Laverre T."/>
            <person name="Caubet Y."/>
            <person name="Peccoud J."/>
            <person name="Gilbert C."/>
            <person name="Cordaux R."/>
        </authorList>
    </citation>
    <scope>NUCLEOTIDE SEQUENCE [LARGE SCALE GENOMIC DNA]</scope>
    <source>
        <strain evidence="1">ANa2</strain>
        <tissue evidence="1">Whole body excluding digestive tract and cuticle</tissue>
    </source>
</reference>
<protein>
    <submittedName>
        <fullName evidence="1">Uncharacterized protein</fullName>
    </submittedName>
</protein>
<name>A0A5N5TEU2_9CRUS</name>
<gene>
    <name evidence="1" type="ORF">Anas_11308</name>
</gene>
<organism evidence="1 2">
    <name type="scientific">Armadillidium nasatum</name>
    <dbReference type="NCBI Taxonomy" id="96803"/>
    <lineage>
        <taxon>Eukaryota</taxon>
        <taxon>Metazoa</taxon>
        <taxon>Ecdysozoa</taxon>
        <taxon>Arthropoda</taxon>
        <taxon>Crustacea</taxon>
        <taxon>Multicrustacea</taxon>
        <taxon>Malacostraca</taxon>
        <taxon>Eumalacostraca</taxon>
        <taxon>Peracarida</taxon>
        <taxon>Isopoda</taxon>
        <taxon>Oniscidea</taxon>
        <taxon>Crinocheta</taxon>
        <taxon>Armadillidiidae</taxon>
        <taxon>Armadillidium</taxon>
    </lineage>
</organism>
<comment type="caution">
    <text evidence="1">The sequence shown here is derived from an EMBL/GenBank/DDBJ whole genome shotgun (WGS) entry which is preliminary data.</text>
</comment>
<keyword evidence="2" id="KW-1185">Reference proteome</keyword>